<sequence>MQRSEFLPAGNRDAYPESPERTDHRKYRFGFSACMRTVFESPPPSQKPYRRYRVLCRHRQTRIVFRHRAPSRVAVPSPRDFPFQGHRLQVQDEPFRKERPCRTFYSFCSFCCTDCGFII</sequence>
<keyword evidence="3" id="KW-1185">Reference proteome</keyword>
<dbReference type="EMBL" id="JALNTZ010000007">
    <property type="protein sequence ID" value="KAJ3646476.1"/>
    <property type="molecule type" value="Genomic_DNA"/>
</dbReference>
<gene>
    <name evidence="2" type="ORF">Zmor_024063</name>
</gene>
<proteinExistence type="predicted"/>
<feature type="compositionally biased region" description="Basic and acidic residues" evidence="1">
    <location>
        <begin position="14"/>
        <end position="23"/>
    </location>
</feature>
<accession>A0AA38M7Q1</accession>
<dbReference type="Proteomes" id="UP001168821">
    <property type="component" value="Unassembled WGS sequence"/>
</dbReference>
<evidence type="ECO:0000313" key="3">
    <source>
        <dbReference type="Proteomes" id="UP001168821"/>
    </source>
</evidence>
<organism evidence="2 3">
    <name type="scientific">Zophobas morio</name>
    <dbReference type="NCBI Taxonomy" id="2755281"/>
    <lineage>
        <taxon>Eukaryota</taxon>
        <taxon>Metazoa</taxon>
        <taxon>Ecdysozoa</taxon>
        <taxon>Arthropoda</taxon>
        <taxon>Hexapoda</taxon>
        <taxon>Insecta</taxon>
        <taxon>Pterygota</taxon>
        <taxon>Neoptera</taxon>
        <taxon>Endopterygota</taxon>
        <taxon>Coleoptera</taxon>
        <taxon>Polyphaga</taxon>
        <taxon>Cucujiformia</taxon>
        <taxon>Tenebrionidae</taxon>
        <taxon>Zophobas</taxon>
    </lineage>
</organism>
<feature type="region of interest" description="Disordered" evidence="1">
    <location>
        <begin position="1"/>
        <end position="23"/>
    </location>
</feature>
<comment type="caution">
    <text evidence="2">The sequence shown here is derived from an EMBL/GenBank/DDBJ whole genome shotgun (WGS) entry which is preliminary data.</text>
</comment>
<name>A0AA38M7Q1_9CUCU</name>
<dbReference type="AlphaFoldDB" id="A0AA38M7Q1"/>
<evidence type="ECO:0000256" key="1">
    <source>
        <dbReference type="SAM" id="MobiDB-lite"/>
    </source>
</evidence>
<reference evidence="2" key="1">
    <citation type="journal article" date="2023" name="G3 (Bethesda)">
        <title>Whole genome assemblies of Zophobas morio and Tenebrio molitor.</title>
        <authorList>
            <person name="Kaur S."/>
            <person name="Stinson S.A."/>
            <person name="diCenzo G.C."/>
        </authorList>
    </citation>
    <scope>NUCLEOTIDE SEQUENCE</scope>
    <source>
        <strain evidence="2">QUZm001</strain>
    </source>
</reference>
<protein>
    <submittedName>
        <fullName evidence="2">Uncharacterized protein</fullName>
    </submittedName>
</protein>
<evidence type="ECO:0000313" key="2">
    <source>
        <dbReference type="EMBL" id="KAJ3646476.1"/>
    </source>
</evidence>